<dbReference type="InterPro" id="IPR050194">
    <property type="entry name" value="Glycosyltransferase_grp1"/>
</dbReference>
<dbReference type="Pfam" id="PF13439">
    <property type="entry name" value="Glyco_transf_4"/>
    <property type="match status" value="1"/>
</dbReference>
<accession>A0A1H9BJC2</accession>
<sequence length="396" mass="43932">MSHDLSHHDGVTPRIRLLLLLPTQGFGGAERTLYNLITHLDPARFEIILITHRSSFPACDRARVLDLEAEGVATGFQGLRRTWGDARRVWAIARREQCHLMLGFLHYGGMIAALVRVLGRGRPATIASPRTPSVAGIRFHLSRRRDRWLWHALVLLMNQAAHRVLVSTEGLGRECIQRYRAAPDKVTVVANCVDLSAVYHAQAQPRSDTLPCIVTFGRLAPEKDLDILLRAFAQVRVHHPCRLLLIGDGPERAGLETLCQTLDIAPWVRFAGFHPAPFGLVKSADIFVHTARFEGFGNVLIEAMACDLPVLATDCDFGPREIIRHGETGLLVRPGSVDALAQGIRTLLADEPLRRRLATAARQDLPRYAPAVMAQGYAALFEALFRERHGAANDRP</sequence>
<proteinExistence type="predicted"/>
<dbReference type="EMBL" id="FOFO01000009">
    <property type="protein sequence ID" value="SEP89100.1"/>
    <property type="molecule type" value="Genomic_DNA"/>
</dbReference>
<dbReference type="Gene3D" id="3.40.50.2000">
    <property type="entry name" value="Glycogen Phosphorylase B"/>
    <property type="match status" value="2"/>
</dbReference>
<name>A0A1H9BJC2_9GAMM</name>
<keyword evidence="4" id="KW-1185">Reference proteome</keyword>
<dbReference type="Proteomes" id="UP000199496">
    <property type="component" value="Unassembled WGS sequence"/>
</dbReference>
<feature type="domain" description="Glycosyl transferase family 1" evidence="1">
    <location>
        <begin position="205"/>
        <end position="363"/>
    </location>
</feature>
<gene>
    <name evidence="3" type="ORF">SAMN05421693_10952</name>
</gene>
<dbReference type="STRING" id="867345.SAMN05421693_10952"/>
<organism evidence="3 4">
    <name type="scientific">Ectothiorhodospira magna</name>
    <dbReference type="NCBI Taxonomy" id="867345"/>
    <lineage>
        <taxon>Bacteria</taxon>
        <taxon>Pseudomonadati</taxon>
        <taxon>Pseudomonadota</taxon>
        <taxon>Gammaproteobacteria</taxon>
        <taxon>Chromatiales</taxon>
        <taxon>Ectothiorhodospiraceae</taxon>
        <taxon>Ectothiorhodospira</taxon>
    </lineage>
</organism>
<dbReference type="Pfam" id="PF00534">
    <property type="entry name" value="Glycos_transf_1"/>
    <property type="match status" value="1"/>
</dbReference>
<dbReference type="GO" id="GO:0016758">
    <property type="term" value="F:hexosyltransferase activity"/>
    <property type="evidence" value="ECO:0007669"/>
    <property type="project" value="TreeGrafter"/>
</dbReference>
<evidence type="ECO:0000259" key="2">
    <source>
        <dbReference type="Pfam" id="PF13439"/>
    </source>
</evidence>
<evidence type="ECO:0000259" key="1">
    <source>
        <dbReference type="Pfam" id="PF00534"/>
    </source>
</evidence>
<dbReference type="SUPFAM" id="SSF53756">
    <property type="entry name" value="UDP-Glycosyltransferase/glycogen phosphorylase"/>
    <property type="match status" value="1"/>
</dbReference>
<dbReference type="AlphaFoldDB" id="A0A1H9BJC2"/>
<evidence type="ECO:0000313" key="4">
    <source>
        <dbReference type="Proteomes" id="UP000199496"/>
    </source>
</evidence>
<evidence type="ECO:0000313" key="3">
    <source>
        <dbReference type="EMBL" id="SEP89100.1"/>
    </source>
</evidence>
<reference evidence="3 4" key="1">
    <citation type="submission" date="2016-10" db="EMBL/GenBank/DDBJ databases">
        <authorList>
            <person name="de Groot N.N."/>
        </authorList>
    </citation>
    <scope>NUCLEOTIDE SEQUENCE [LARGE SCALE GENOMIC DNA]</scope>
    <source>
        <strain evidence="3 4">B7-7</strain>
    </source>
</reference>
<dbReference type="RefSeq" id="WP_162273501.1">
    <property type="nucleotide sequence ID" value="NZ_FOFO01000009.1"/>
</dbReference>
<dbReference type="PANTHER" id="PTHR45947:SF3">
    <property type="entry name" value="SULFOQUINOVOSYL TRANSFERASE SQD2"/>
    <property type="match status" value="1"/>
</dbReference>
<protein>
    <submittedName>
        <fullName evidence="3">Glycosyltransferase involved in cell wall bisynthesis</fullName>
    </submittedName>
</protein>
<dbReference type="InterPro" id="IPR001296">
    <property type="entry name" value="Glyco_trans_1"/>
</dbReference>
<feature type="domain" description="Glycosyltransferase subfamily 4-like N-terminal" evidence="2">
    <location>
        <begin position="26"/>
        <end position="196"/>
    </location>
</feature>
<keyword evidence="3" id="KW-0808">Transferase</keyword>
<dbReference type="InterPro" id="IPR028098">
    <property type="entry name" value="Glyco_trans_4-like_N"/>
</dbReference>
<dbReference type="OrthoDB" id="9775208at2"/>
<dbReference type="PANTHER" id="PTHR45947">
    <property type="entry name" value="SULFOQUINOVOSYL TRANSFERASE SQD2"/>
    <property type="match status" value="1"/>
</dbReference>
<dbReference type="CDD" id="cd03811">
    <property type="entry name" value="GT4_GT28_WabH-like"/>
    <property type="match status" value="1"/>
</dbReference>